<dbReference type="EMBL" id="CP036349">
    <property type="protein sequence ID" value="QDV73032.1"/>
    <property type="molecule type" value="Genomic_DNA"/>
</dbReference>
<evidence type="ECO:0000256" key="5">
    <source>
        <dbReference type="ARBA" id="ARBA00022918"/>
    </source>
</evidence>
<evidence type="ECO:0000256" key="4">
    <source>
        <dbReference type="ARBA" id="ARBA00022842"/>
    </source>
</evidence>
<dbReference type="InterPro" id="IPR043502">
    <property type="entry name" value="DNA/RNA_pol_sf"/>
</dbReference>
<evidence type="ECO:0000256" key="6">
    <source>
        <dbReference type="ARBA" id="ARBA00023118"/>
    </source>
</evidence>
<evidence type="ECO:0000256" key="3">
    <source>
        <dbReference type="ARBA" id="ARBA00022723"/>
    </source>
</evidence>
<name>A0A518K5G0_9BACT</name>
<protein>
    <submittedName>
        <fullName evidence="9">Reverse transcriptase (RNA-dependent DNA polymerase)</fullName>
    </submittedName>
</protein>
<accession>A0A518K5G0</accession>
<keyword evidence="5 9" id="KW-0695">RNA-directed DNA polymerase</keyword>
<evidence type="ECO:0000313" key="10">
    <source>
        <dbReference type="Proteomes" id="UP000316426"/>
    </source>
</evidence>
<feature type="domain" description="Reverse transcriptase" evidence="8">
    <location>
        <begin position="1"/>
        <end position="220"/>
    </location>
</feature>
<dbReference type="GO" id="GO:0046872">
    <property type="term" value="F:metal ion binding"/>
    <property type="evidence" value="ECO:0007669"/>
    <property type="project" value="UniProtKB-KW"/>
</dbReference>
<dbReference type="InterPro" id="IPR000123">
    <property type="entry name" value="Reverse_transcriptase_msDNA"/>
</dbReference>
<keyword evidence="2" id="KW-0548">Nucleotidyltransferase</keyword>
<keyword evidence="1" id="KW-0808">Transferase</keyword>
<evidence type="ECO:0000256" key="2">
    <source>
        <dbReference type="ARBA" id="ARBA00022695"/>
    </source>
</evidence>
<dbReference type="GO" id="GO:0051607">
    <property type="term" value="P:defense response to virus"/>
    <property type="evidence" value="ECO:0007669"/>
    <property type="project" value="UniProtKB-KW"/>
</dbReference>
<gene>
    <name evidence="9" type="ORF">Spa11_12190</name>
</gene>
<keyword evidence="6" id="KW-0051">Antiviral defense</keyword>
<keyword evidence="4" id="KW-0460">Magnesium</keyword>
<dbReference type="PRINTS" id="PR00866">
    <property type="entry name" value="RNADNAPOLMS"/>
</dbReference>
<dbReference type="AlphaFoldDB" id="A0A518K5G0"/>
<dbReference type="GO" id="GO:0003723">
    <property type="term" value="F:RNA binding"/>
    <property type="evidence" value="ECO:0007669"/>
    <property type="project" value="InterPro"/>
</dbReference>
<dbReference type="PROSITE" id="PS50878">
    <property type="entry name" value="RT_POL"/>
    <property type="match status" value="1"/>
</dbReference>
<evidence type="ECO:0000256" key="1">
    <source>
        <dbReference type="ARBA" id="ARBA00022679"/>
    </source>
</evidence>
<dbReference type="Proteomes" id="UP000316426">
    <property type="component" value="Chromosome"/>
</dbReference>
<evidence type="ECO:0000256" key="7">
    <source>
        <dbReference type="ARBA" id="ARBA00034120"/>
    </source>
</evidence>
<keyword evidence="3" id="KW-0479">Metal-binding</keyword>
<organism evidence="9 10">
    <name type="scientific">Botrimarina mediterranea</name>
    <dbReference type="NCBI Taxonomy" id="2528022"/>
    <lineage>
        <taxon>Bacteria</taxon>
        <taxon>Pseudomonadati</taxon>
        <taxon>Planctomycetota</taxon>
        <taxon>Planctomycetia</taxon>
        <taxon>Pirellulales</taxon>
        <taxon>Lacipirellulaceae</taxon>
        <taxon>Botrimarina</taxon>
    </lineage>
</organism>
<dbReference type="Pfam" id="PF00078">
    <property type="entry name" value="RVT_1"/>
    <property type="match status" value="1"/>
</dbReference>
<dbReference type="SUPFAM" id="SSF56672">
    <property type="entry name" value="DNA/RNA polymerases"/>
    <property type="match status" value="1"/>
</dbReference>
<dbReference type="GO" id="GO:0003964">
    <property type="term" value="F:RNA-directed DNA polymerase activity"/>
    <property type="evidence" value="ECO:0007669"/>
    <property type="project" value="UniProtKB-KW"/>
</dbReference>
<evidence type="ECO:0000313" key="9">
    <source>
        <dbReference type="EMBL" id="QDV73032.1"/>
    </source>
</evidence>
<comment type="similarity">
    <text evidence="7">Belongs to the bacterial reverse transcriptase family.</text>
</comment>
<sequence length="345" mass="38882">MGLSINAFWFFARNIDNAYKPRRMRWDGKKHRPIDPLKPMAKKVLRRLHRFLQRNRLCHPAAHGGIKGRSCFTSARVHLGARNVWTRDAKDCYPSIAPEAMQKELQALSFRNDTSKALVLLFTYRGAVPQGSPISGDALNIFFWRLDQLLASMAGSLKLGYSRSADDFVFSGDDRDAGDQITACLENELLNRGMKINRKKKEESGHQTASDERLVHSIAVSRRRGTGVCRLHAREALELCRIFVAASRSVSANSIQSVASKRATIQGWLNYCRQADFGPAKTVRQQLEAGDRHVLRKLQSMDLSAKGNKWWYVNSTQGRDEPRRLSATWRAKQAKKSADLAGSNA</sequence>
<proteinExistence type="inferred from homology"/>
<dbReference type="InterPro" id="IPR000477">
    <property type="entry name" value="RT_dom"/>
</dbReference>
<evidence type="ECO:0000259" key="8">
    <source>
        <dbReference type="PROSITE" id="PS50878"/>
    </source>
</evidence>
<dbReference type="KEGG" id="bmei:Spa11_12190"/>
<keyword evidence="10" id="KW-1185">Reference proteome</keyword>
<reference evidence="9 10" key="1">
    <citation type="submission" date="2019-02" db="EMBL/GenBank/DDBJ databases">
        <title>Deep-cultivation of Planctomycetes and their phenomic and genomic characterization uncovers novel biology.</title>
        <authorList>
            <person name="Wiegand S."/>
            <person name="Jogler M."/>
            <person name="Boedeker C."/>
            <person name="Pinto D."/>
            <person name="Vollmers J."/>
            <person name="Rivas-Marin E."/>
            <person name="Kohn T."/>
            <person name="Peeters S.H."/>
            <person name="Heuer A."/>
            <person name="Rast P."/>
            <person name="Oberbeckmann S."/>
            <person name="Bunk B."/>
            <person name="Jeske O."/>
            <person name="Meyerdierks A."/>
            <person name="Storesund J.E."/>
            <person name="Kallscheuer N."/>
            <person name="Luecker S."/>
            <person name="Lage O.M."/>
            <person name="Pohl T."/>
            <person name="Merkel B.J."/>
            <person name="Hornburger P."/>
            <person name="Mueller R.-W."/>
            <person name="Bruemmer F."/>
            <person name="Labrenz M."/>
            <person name="Spormann A.M."/>
            <person name="Op den Camp H."/>
            <person name="Overmann J."/>
            <person name="Amann R."/>
            <person name="Jetten M.S.M."/>
            <person name="Mascher T."/>
            <person name="Medema M.H."/>
            <person name="Devos D.P."/>
            <person name="Kaster A.-K."/>
            <person name="Ovreas L."/>
            <person name="Rohde M."/>
            <person name="Galperin M.Y."/>
            <person name="Jogler C."/>
        </authorList>
    </citation>
    <scope>NUCLEOTIDE SEQUENCE [LARGE SCALE GENOMIC DNA]</scope>
    <source>
        <strain evidence="9 10">Spa11</strain>
    </source>
</reference>